<evidence type="ECO:0000256" key="1">
    <source>
        <dbReference type="ARBA" id="ARBA00007121"/>
    </source>
</evidence>
<evidence type="ECO:0000313" key="4">
    <source>
        <dbReference type="Proteomes" id="UP000764045"/>
    </source>
</evidence>
<evidence type="ECO:0000313" key="3">
    <source>
        <dbReference type="EMBL" id="MBM6660219.1"/>
    </source>
</evidence>
<dbReference type="InterPro" id="IPR045761">
    <property type="entry name" value="ODP_dom"/>
</dbReference>
<reference evidence="3 4" key="1">
    <citation type="journal article" date="2021" name="Sci. Rep.">
        <title>The distribution of antibiotic resistance genes in chicken gut microbiota commensals.</title>
        <authorList>
            <person name="Juricova H."/>
            <person name="Matiasovicova J."/>
            <person name="Kubasova T."/>
            <person name="Cejkova D."/>
            <person name="Rychlik I."/>
        </authorList>
    </citation>
    <scope>NUCLEOTIDE SEQUENCE [LARGE SCALE GENOMIC DNA]</scope>
    <source>
        <strain evidence="3 4">An819</strain>
    </source>
</reference>
<dbReference type="CDD" id="cd07709">
    <property type="entry name" value="flavodiiron_proteins_MBL-fold"/>
    <property type="match status" value="1"/>
</dbReference>
<dbReference type="Gene3D" id="3.60.15.10">
    <property type="entry name" value="Ribonuclease Z/Hydroxyacylglutathione hydrolase-like"/>
    <property type="match status" value="1"/>
</dbReference>
<dbReference type="GO" id="GO:0016491">
    <property type="term" value="F:oxidoreductase activity"/>
    <property type="evidence" value="ECO:0007669"/>
    <property type="project" value="InterPro"/>
</dbReference>
<sequence length="394" mass="44186">MQEITNNIYYVGVNDRNKALFEGLWPLPNGVSYNSYLIVDEKVCLVDTVEVDFFVPFIERIREVIGDRQIDYLVINHMEPDHSGSIGLIKKYYPGLKIVGNSKTFDMMKGFYGIADGTHLVKEGDTLSLGSRELRFAMIPMVHWPETMVTFDTSAGALFSGDAFGCFGALNGGLVDSQINCDEFWLEMVRYYSNIVGKYGTPVQNALKKLSGLQINYICSTHGPVWHENIDRVVKLYDRMSRYETDPGLVICYGTMYGNTERAAEVVAAAASRAGLKDIVMYNVSKTHHSYIIRDVFRYRGLIVGAPTYNAGLYHEMEVLLSELAGKDIKNHCMGWFGSYAWAGKAVAKIKEWNDTRLHYEAVGTPVEIRQSLDAATHAACEALGRDMARRLLG</sequence>
<dbReference type="Proteomes" id="UP000764045">
    <property type="component" value="Unassembled WGS sequence"/>
</dbReference>
<dbReference type="SMART" id="SM00849">
    <property type="entry name" value="Lactamase_B"/>
    <property type="match status" value="1"/>
</dbReference>
<dbReference type="SUPFAM" id="SSF56281">
    <property type="entry name" value="Metallo-hydrolase/oxidoreductase"/>
    <property type="match status" value="1"/>
</dbReference>
<dbReference type="GO" id="GO:0046872">
    <property type="term" value="F:metal ion binding"/>
    <property type="evidence" value="ECO:0007669"/>
    <property type="project" value="InterPro"/>
</dbReference>
<evidence type="ECO:0000259" key="2">
    <source>
        <dbReference type="PROSITE" id="PS50902"/>
    </source>
</evidence>
<dbReference type="EMBL" id="JACJJL010000001">
    <property type="protein sequence ID" value="MBM6660219.1"/>
    <property type="molecule type" value="Genomic_DNA"/>
</dbReference>
<gene>
    <name evidence="3" type="ORF">H6B30_00370</name>
</gene>
<comment type="caution">
    <text evidence="3">The sequence shown here is derived from an EMBL/GenBank/DDBJ whole genome shotgun (WGS) entry which is preliminary data.</text>
</comment>
<protein>
    <submittedName>
        <fullName evidence="3">FprA family A-type flavoprotein</fullName>
    </submittedName>
</protein>
<dbReference type="Gene3D" id="3.40.50.360">
    <property type="match status" value="1"/>
</dbReference>
<dbReference type="PROSITE" id="PS50902">
    <property type="entry name" value="FLAVODOXIN_LIKE"/>
    <property type="match status" value="1"/>
</dbReference>
<dbReference type="AlphaFoldDB" id="A0A939B397"/>
<dbReference type="RefSeq" id="WP_205106775.1">
    <property type="nucleotide sequence ID" value="NZ_CAWUJD010000001.1"/>
</dbReference>
<dbReference type="InterPro" id="IPR001279">
    <property type="entry name" value="Metallo-B-lactamas"/>
</dbReference>
<dbReference type="InterPro" id="IPR029039">
    <property type="entry name" value="Flavoprotein-like_sf"/>
</dbReference>
<dbReference type="Pfam" id="PF00258">
    <property type="entry name" value="Flavodoxin_1"/>
    <property type="match status" value="1"/>
</dbReference>
<name>A0A939B397_9BACT</name>
<comment type="similarity">
    <text evidence="1">In the N-terminal section; belongs to the zinc metallo-hydrolase group 3 family.</text>
</comment>
<dbReference type="InterPro" id="IPR016440">
    <property type="entry name" value="Rubredoxin-O_OxRdtase"/>
</dbReference>
<dbReference type="GO" id="GO:0010181">
    <property type="term" value="F:FMN binding"/>
    <property type="evidence" value="ECO:0007669"/>
    <property type="project" value="InterPro"/>
</dbReference>
<dbReference type="SUPFAM" id="SSF52218">
    <property type="entry name" value="Flavoproteins"/>
    <property type="match status" value="1"/>
</dbReference>
<dbReference type="InterPro" id="IPR008254">
    <property type="entry name" value="Flavodoxin/NO_synth"/>
</dbReference>
<organism evidence="3 4">
    <name type="scientific">Marseilla massiliensis</name>
    <dbReference type="NCBI Taxonomy" id="1841864"/>
    <lineage>
        <taxon>Bacteria</taxon>
        <taxon>Pseudomonadati</taxon>
        <taxon>Bacteroidota</taxon>
        <taxon>Bacteroidia</taxon>
        <taxon>Bacteroidales</taxon>
        <taxon>Prevotellaceae</taxon>
        <taxon>Marseilla</taxon>
    </lineage>
</organism>
<dbReference type="GO" id="GO:0009055">
    <property type="term" value="F:electron transfer activity"/>
    <property type="evidence" value="ECO:0007669"/>
    <property type="project" value="InterPro"/>
</dbReference>
<dbReference type="PIRSF" id="PIRSF005243">
    <property type="entry name" value="ROO"/>
    <property type="match status" value="1"/>
</dbReference>
<dbReference type="Pfam" id="PF19583">
    <property type="entry name" value="ODP"/>
    <property type="match status" value="1"/>
</dbReference>
<accession>A0A939B397</accession>
<dbReference type="InterPro" id="IPR036866">
    <property type="entry name" value="RibonucZ/Hydroxyglut_hydro"/>
</dbReference>
<proteinExistence type="inferred from homology"/>
<keyword evidence="4" id="KW-1185">Reference proteome</keyword>
<dbReference type="PANTHER" id="PTHR43717">
    <property type="entry name" value="ANAEROBIC NITRIC OXIDE REDUCTASE FLAVORUBREDOXIN"/>
    <property type="match status" value="1"/>
</dbReference>
<dbReference type="PANTHER" id="PTHR43717:SF1">
    <property type="entry name" value="ANAEROBIC NITRIC OXIDE REDUCTASE FLAVORUBREDOXIN"/>
    <property type="match status" value="1"/>
</dbReference>
<feature type="domain" description="Flavodoxin-like" evidence="2">
    <location>
        <begin position="249"/>
        <end position="389"/>
    </location>
</feature>